<evidence type="ECO:0000259" key="2">
    <source>
        <dbReference type="PROSITE" id="PS51834"/>
    </source>
</evidence>
<dbReference type="GO" id="GO:0005829">
    <property type="term" value="C:cytosol"/>
    <property type="evidence" value="ECO:0007669"/>
    <property type="project" value="TreeGrafter"/>
</dbReference>
<dbReference type="AlphaFoldDB" id="A0A433PDT5"/>
<protein>
    <submittedName>
        <fullName evidence="3">Vesicle coat protein</fullName>
    </submittedName>
</protein>
<dbReference type="PANTHER" id="PTHR31441:SF2">
    <property type="entry name" value="FOLLICULIN"/>
    <property type="match status" value="1"/>
</dbReference>
<dbReference type="PANTHER" id="PTHR31441">
    <property type="entry name" value="FOLLICULIN FAMILY MEMBER"/>
    <property type="match status" value="1"/>
</dbReference>
<feature type="compositionally biased region" description="Low complexity" evidence="1">
    <location>
        <begin position="31"/>
        <end position="57"/>
    </location>
</feature>
<dbReference type="GO" id="GO:1904263">
    <property type="term" value="P:positive regulation of TORC1 signaling"/>
    <property type="evidence" value="ECO:0007669"/>
    <property type="project" value="TreeGrafter"/>
</dbReference>
<keyword evidence="3" id="KW-0167">Capsid protein</keyword>
<feature type="domain" description="UDENN FLCN/SMCR8-type" evidence="2">
    <location>
        <begin position="117"/>
        <end position="446"/>
    </location>
</feature>
<dbReference type="GO" id="GO:0005096">
    <property type="term" value="F:GTPase activator activity"/>
    <property type="evidence" value="ECO:0007669"/>
    <property type="project" value="InterPro"/>
</dbReference>
<dbReference type="EMBL" id="RBNJ01025236">
    <property type="protein sequence ID" value="RUS15676.1"/>
    <property type="molecule type" value="Genomic_DNA"/>
</dbReference>
<reference evidence="3 4" key="1">
    <citation type="journal article" date="2018" name="New Phytol.">
        <title>Phylogenomics of Endogonaceae and evolution of mycorrhizas within Mucoromycota.</title>
        <authorList>
            <person name="Chang Y."/>
            <person name="Desiro A."/>
            <person name="Na H."/>
            <person name="Sandor L."/>
            <person name="Lipzen A."/>
            <person name="Clum A."/>
            <person name="Barry K."/>
            <person name="Grigoriev I.V."/>
            <person name="Martin F.M."/>
            <person name="Stajich J.E."/>
            <person name="Smith M.E."/>
            <person name="Bonito G."/>
            <person name="Spatafora J.W."/>
        </authorList>
    </citation>
    <scope>NUCLEOTIDE SEQUENCE [LARGE SCALE GENOMIC DNA]</scope>
    <source>
        <strain evidence="3 4">AD002</strain>
    </source>
</reference>
<proteinExistence type="predicted"/>
<feature type="region of interest" description="Disordered" evidence="1">
    <location>
        <begin position="325"/>
        <end position="388"/>
    </location>
</feature>
<feature type="compositionally biased region" description="Low complexity" evidence="1">
    <location>
        <begin position="359"/>
        <end position="381"/>
    </location>
</feature>
<sequence>MNAICALFHFCEIHGPRTVFCTQAFHAHAKTSPPGTPSDHSPPSSPTSSRPNSGSSTHNLRHPQTGTSPKDAPDSDARAYCVKPPISPSPSLLLGTSSCPACAAQIPFITITNPDGSEWTQEAKGFYTEDDEDENVHYFGSRSPRDSRLYAAVKHACMRSLSIEFYPNREGPVLFGDDKNGYVFSYMFKVRDSQARGETRYYSFIMLMTDCAYLASCWPFLVGAFRSMAMNLQEKAEMIYQREKEAKERQQALVMTGRRTSFGPSPGSVGLTGHVSTDQFLRNRRAATSLRSFVDLLNIKDLYVHMHGQFSWILKAASRRRMEKVVQGRRGRRRAIHEQDENISQKSTDPDDKEFIGKSQQTSLAPSPSSSTFASVSSQAPATPGAELTEASATIAMAAPDDISMRGRVTPAPPVVVKSNVTATSATSVAMERNATEAIRVDVGQK</sequence>
<name>A0A433PDT5_9FUNG</name>
<evidence type="ECO:0000256" key="1">
    <source>
        <dbReference type="SAM" id="MobiDB-lite"/>
    </source>
</evidence>
<accession>A0A433PDT5</accession>
<organism evidence="3 4">
    <name type="scientific">Jimgerdemannia flammicorona</name>
    <dbReference type="NCBI Taxonomy" id="994334"/>
    <lineage>
        <taxon>Eukaryota</taxon>
        <taxon>Fungi</taxon>
        <taxon>Fungi incertae sedis</taxon>
        <taxon>Mucoromycota</taxon>
        <taxon>Mucoromycotina</taxon>
        <taxon>Endogonomycetes</taxon>
        <taxon>Endogonales</taxon>
        <taxon>Endogonaceae</taxon>
        <taxon>Jimgerdemannia</taxon>
    </lineage>
</organism>
<comment type="caution">
    <text evidence="3">The sequence shown here is derived from an EMBL/GenBank/DDBJ whole genome shotgun (WGS) entry which is preliminary data.</text>
</comment>
<keyword evidence="4" id="KW-1185">Reference proteome</keyword>
<evidence type="ECO:0000313" key="3">
    <source>
        <dbReference type="EMBL" id="RUS15676.1"/>
    </source>
</evidence>
<dbReference type="InterPro" id="IPR021713">
    <property type="entry name" value="Folliculin"/>
</dbReference>
<dbReference type="PROSITE" id="PS51834">
    <property type="entry name" value="DENN_FLCN_SMCR8"/>
    <property type="match status" value="1"/>
</dbReference>
<dbReference type="Proteomes" id="UP000274822">
    <property type="component" value="Unassembled WGS sequence"/>
</dbReference>
<feature type="region of interest" description="Disordered" evidence="1">
    <location>
        <begin position="29"/>
        <end position="81"/>
    </location>
</feature>
<feature type="compositionally biased region" description="Basic residues" evidence="1">
    <location>
        <begin position="325"/>
        <end position="335"/>
    </location>
</feature>
<gene>
    <name evidence="3" type="ORF">BC938DRAFT_476862</name>
</gene>
<dbReference type="Pfam" id="PF11704">
    <property type="entry name" value="Folliculin"/>
    <property type="match status" value="1"/>
</dbReference>
<keyword evidence="3" id="KW-0946">Virion</keyword>
<dbReference type="InterPro" id="IPR037520">
    <property type="entry name" value="Folliculin/SMCR8_longin"/>
</dbReference>
<evidence type="ECO:0000313" key="4">
    <source>
        <dbReference type="Proteomes" id="UP000274822"/>
    </source>
</evidence>
<dbReference type="InterPro" id="IPR037521">
    <property type="entry name" value="FLCN/SMCR8_DENN"/>
</dbReference>